<keyword evidence="3 8" id="KW-0963">Cytoplasm</keyword>
<evidence type="ECO:0000256" key="6">
    <source>
        <dbReference type="ARBA" id="ARBA00022857"/>
    </source>
</evidence>
<keyword evidence="14" id="KW-1185">Reference proteome</keyword>
<dbReference type="OrthoDB" id="9805754at2"/>
<dbReference type="KEGG" id="ccro:CMC5_073740"/>
<dbReference type="PANTHER" id="PTHR11645">
    <property type="entry name" value="PYRROLINE-5-CARBOXYLATE REDUCTASE"/>
    <property type="match status" value="1"/>
</dbReference>
<dbReference type="FunFam" id="3.40.50.720:FF:000190">
    <property type="entry name" value="Pyrroline-5-carboxylate reductase"/>
    <property type="match status" value="1"/>
</dbReference>
<evidence type="ECO:0000256" key="3">
    <source>
        <dbReference type="ARBA" id="ARBA00022490"/>
    </source>
</evidence>
<dbReference type="InterPro" id="IPR008927">
    <property type="entry name" value="6-PGluconate_DH-like_C_sf"/>
</dbReference>
<keyword evidence="4 8" id="KW-0028">Amino-acid biosynthesis</keyword>
<reference evidence="13 14" key="1">
    <citation type="submission" date="2015-07" db="EMBL/GenBank/DDBJ databases">
        <title>Genome analysis of myxobacterium Chondromyces crocatus Cm c5 reveals a high potential for natural compound synthesis and the genetic basis for the loss of fruiting body formation.</title>
        <authorList>
            <person name="Zaburannyi N."/>
            <person name="Bunk B."/>
            <person name="Maier J."/>
            <person name="Overmann J."/>
            <person name="Mueller R."/>
        </authorList>
    </citation>
    <scope>NUCLEOTIDE SEQUENCE [LARGE SCALE GENOMIC DNA]</scope>
    <source>
        <strain evidence="13 14">Cm c5</strain>
    </source>
</reference>
<dbReference type="EMBL" id="CP012159">
    <property type="protein sequence ID" value="AKT43146.1"/>
    <property type="molecule type" value="Genomic_DNA"/>
</dbReference>
<comment type="similarity">
    <text evidence="2 8">Belongs to the pyrroline-5-carboxylate reductase family.</text>
</comment>
<evidence type="ECO:0000256" key="2">
    <source>
        <dbReference type="ARBA" id="ARBA00005525"/>
    </source>
</evidence>
<comment type="catalytic activity">
    <reaction evidence="8">
        <text>L-proline + NAD(+) = (S)-1-pyrroline-5-carboxylate + NADH + 2 H(+)</text>
        <dbReference type="Rhea" id="RHEA:14105"/>
        <dbReference type="ChEBI" id="CHEBI:15378"/>
        <dbReference type="ChEBI" id="CHEBI:17388"/>
        <dbReference type="ChEBI" id="CHEBI:57540"/>
        <dbReference type="ChEBI" id="CHEBI:57945"/>
        <dbReference type="ChEBI" id="CHEBI:60039"/>
        <dbReference type="EC" id="1.5.1.2"/>
    </reaction>
</comment>
<keyword evidence="7 8" id="KW-0560">Oxidoreductase</keyword>
<dbReference type="GO" id="GO:0055129">
    <property type="term" value="P:L-proline biosynthetic process"/>
    <property type="evidence" value="ECO:0007669"/>
    <property type="project" value="UniProtKB-UniRule"/>
</dbReference>
<evidence type="ECO:0000256" key="1">
    <source>
        <dbReference type="ARBA" id="ARBA00004496"/>
    </source>
</evidence>
<gene>
    <name evidence="8 13" type="primary">proC</name>
    <name evidence="13" type="ORF">CMC5_073740</name>
</gene>
<dbReference type="SUPFAM" id="SSF48179">
    <property type="entry name" value="6-phosphogluconate dehydrogenase C-terminal domain-like"/>
    <property type="match status" value="1"/>
</dbReference>
<dbReference type="PATRIC" id="fig|52.7.peg.8104"/>
<dbReference type="PANTHER" id="PTHR11645:SF0">
    <property type="entry name" value="PYRROLINE-5-CARBOXYLATE REDUCTASE 3"/>
    <property type="match status" value="1"/>
</dbReference>
<dbReference type="FunFam" id="1.10.3730.10:FF:000001">
    <property type="entry name" value="Pyrroline-5-carboxylate reductase"/>
    <property type="match status" value="1"/>
</dbReference>
<dbReference type="Gene3D" id="1.10.3730.10">
    <property type="entry name" value="ProC C-terminal domain-like"/>
    <property type="match status" value="1"/>
</dbReference>
<protein>
    <recommendedName>
        <fullName evidence="8 9">Pyrroline-5-carboxylate reductase</fullName>
        <shortName evidence="8">P5C reductase</shortName>
        <shortName evidence="8">P5CR</shortName>
        <ecNumber evidence="8 9">1.5.1.2</ecNumber>
    </recommendedName>
    <alternativeName>
        <fullName evidence="8">PCA reductase</fullName>
    </alternativeName>
</protein>
<dbReference type="SUPFAM" id="SSF51735">
    <property type="entry name" value="NAD(P)-binding Rossmann-fold domains"/>
    <property type="match status" value="1"/>
</dbReference>
<evidence type="ECO:0000256" key="9">
    <source>
        <dbReference type="NCBIfam" id="TIGR00112"/>
    </source>
</evidence>
<feature type="domain" description="Pyrroline-5-carboxylate reductase catalytic N-terminal" evidence="11">
    <location>
        <begin position="19"/>
        <end position="114"/>
    </location>
</feature>
<dbReference type="GO" id="GO:0005737">
    <property type="term" value="C:cytoplasm"/>
    <property type="evidence" value="ECO:0007669"/>
    <property type="project" value="UniProtKB-SubCell"/>
</dbReference>
<dbReference type="InterPro" id="IPR036291">
    <property type="entry name" value="NAD(P)-bd_dom_sf"/>
</dbReference>
<feature type="binding site" evidence="10">
    <location>
        <position position="72"/>
    </location>
    <ligand>
        <name>NADPH</name>
        <dbReference type="ChEBI" id="CHEBI:57783"/>
    </ligand>
</feature>
<evidence type="ECO:0000256" key="8">
    <source>
        <dbReference type="HAMAP-Rule" id="MF_01925"/>
    </source>
</evidence>
<evidence type="ECO:0000256" key="7">
    <source>
        <dbReference type="ARBA" id="ARBA00023002"/>
    </source>
</evidence>
<organism evidence="13 14">
    <name type="scientific">Chondromyces crocatus</name>
    <dbReference type="NCBI Taxonomy" id="52"/>
    <lineage>
        <taxon>Bacteria</taxon>
        <taxon>Pseudomonadati</taxon>
        <taxon>Myxococcota</taxon>
        <taxon>Polyangia</taxon>
        <taxon>Polyangiales</taxon>
        <taxon>Polyangiaceae</taxon>
        <taxon>Chondromyces</taxon>
    </lineage>
</organism>
<dbReference type="STRING" id="52.CMC5_073740"/>
<evidence type="ECO:0000256" key="4">
    <source>
        <dbReference type="ARBA" id="ARBA00022605"/>
    </source>
</evidence>
<dbReference type="PIRSF" id="PIRSF000193">
    <property type="entry name" value="Pyrrol-5-carb_rd"/>
    <property type="match status" value="1"/>
</dbReference>
<keyword evidence="6 8" id="KW-0521">NADP</keyword>
<sequence>MAETAETAVSDEARLRGRKIGFLGGGNMAEALIRGLLHSHSVQPDQLQASDLKAERLAELHARYGIETTTDNEALARWADVLVIAVKPQIVDRILAPLATGLAPTDLVVSIAAGVPIEALEARLPAGTRLLRAMPNTAAIVLAGATAVSAGTHATSDDIEVGRAMFHAVGRAVVLDESLLDAVTGLSGSGPAYIMLMIEALADGGVKVGLGRDAALMLAAQTVYGAAKLQLETGEHPGRLKDMVTSPGGTAIAGLHTLESGGLRRTLIDAVEAAANRSAELGIQMSAKLRRT</sequence>
<accession>A0A0K1EQN3</accession>
<proteinExistence type="inferred from homology"/>
<dbReference type="InterPro" id="IPR028939">
    <property type="entry name" value="P5C_Rdtase_cat_N"/>
</dbReference>
<keyword evidence="5 8" id="KW-0641">Proline biosynthesis</keyword>
<comment type="pathway">
    <text evidence="8">Amino-acid biosynthesis; L-proline biosynthesis; L-proline from L-glutamate 5-semialdehyde: step 1/1.</text>
</comment>
<evidence type="ECO:0000259" key="11">
    <source>
        <dbReference type="Pfam" id="PF03807"/>
    </source>
</evidence>
<dbReference type="Pfam" id="PF03807">
    <property type="entry name" value="F420_oxidored"/>
    <property type="match status" value="1"/>
</dbReference>
<feature type="binding site" evidence="10">
    <location>
        <begin position="85"/>
        <end position="88"/>
    </location>
    <ligand>
        <name>NADP(+)</name>
        <dbReference type="ChEBI" id="CHEBI:58349"/>
    </ligand>
</feature>
<feature type="binding site" evidence="10">
    <location>
        <begin position="23"/>
        <end position="28"/>
    </location>
    <ligand>
        <name>NADP(+)</name>
        <dbReference type="ChEBI" id="CHEBI:58349"/>
    </ligand>
</feature>
<comment type="function">
    <text evidence="8">Catalyzes the reduction of 1-pyrroline-5-carboxylate (PCA) to L-proline.</text>
</comment>
<dbReference type="HAMAP" id="MF_01925">
    <property type="entry name" value="P5C_reductase"/>
    <property type="match status" value="1"/>
</dbReference>
<dbReference type="Pfam" id="PF14748">
    <property type="entry name" value="P5CR_dimer"/>
    <property type="match status" value="1"/>
</dbReference>
<feature type="domain" description="Pyrroline-5-carboxylate reductase dimerisation" evidence="12">
    <location>
        <begin position="177"/>
        <end position="281"/>
    </location>
</feature>
<dbReference type="NCBIfam" id="TIGR00112">
    <property type="entry name" value="proC"/>
    <property type="match status" value="1"/>
</dbReference>
<dbReference type="Proteomes" id="UP000067626">
    <property type="component" value="Chromosome"/>
</dbReference>
<evidence type="ECO:0000313" key="14">
    <source>
        <dbReference type="Proteomes" id="UP000067626"/>
    </source>
</evidence>
<dbReference type="GO" id="GO:0004735">
    <property type="term" value="F:pyrroline-5-carboxylate reductase activity"/>
    <property type="evidence" value="ECO:0007669"/>
    <property type="project" value="UniProtKB-UniRule"/>
</dbReference>
<name>A0A0K1EQN3_CHOCO</name>
<dbReference type="RefSeq" id="WP_050434666.1">
    <property type="nucleotide sequence ID" value="NZ_CP012159.1"/>
</dbReference>
<dbReference type="EC" id="1.5.1.2" evidence="8 9"/>
<evidence type="ECO:0000313" key="13">
    <source>
        <dbReference type="EMBL" id="AKT43146.1"/>
    </source>
</evidence>
<evidence type="ECO:0000256" key="5">
    <source>
        <dbReference type="ARBA" id="ARBA00022650"/>
    </source>
</evidence>
<comment type="subcellular location">
    <subcellularLocation>
        <location evidence="1 8">Cytoplasm</location>
    </subcellularLocation>
</comment>
<dbReference type="AlphaFoldDB" id="A0A0K1EQN3"/>
<dbReference type="Gene3D" id="3.40.50.720">
    <property type="entry name" value="NAD(P)-binding Rossmann-like Domain"/>
    <property type="match status" value="1"/>
</dbReference>
<evidence type="ECO:0000256" key="10">
    <source>
        <dbReference type="PIRSR" id="PIRSR000193-1"/>
    </source>
</evidence>
<dbReference type="InterPro" id="IPR029036">
    <property type="entry name" value="P5CR_dimer"/>
</dbReference>
<comment type="catalytic activity">
    <reaction evidence="8">
        <text>L-proline + NADP(+) = (S)-1-pyrroline-5-carboxylate + NADPH + 2 H(+)</text>
        <dbReference type="Rhea" id="RHEA:14109"/>
        <dbReference type="ChEBI" id="CHEBI:15378"/>
        <dbReference type="ChEBI" id="CHEBI:17388"/>
        <dbReference type="ChEBI" id="CHEBI:57783"/>
        <dbReference type="ChEBI" id="CHEBI:58349"/>
        <dbReference type="ChEBI" id="CHEBI:60039"/>
        <dbReference type="EC" id="1.5.1.2"/>
    </reaction>
</comment>
<evidence type="ECO:0000259" key="12">
    <source>
        <dbReference type="Pfam" id="PF14748"/>
    </source>
</evidence>
<dbReference type="InterPro" id="IPR000304">
    <property type="entry name" value="Pyrroline-COOH_reductase"/>
</dbReference>
<dbReference type="UniPathway" id="UPA00098">
    <property type="reaction ID" value="UER00361"/>
</dbReference>